<reference evidence="3 4" key="1">
    <citation type="submission" date="2019-07" db="EMBL/GenBank/DDBJ databases">
        <title>Whole genome shotgun sequence of Pseudonocardia sulfidoxydans NBRC 16205.</title>
        <authorList>
            <person name="Hosoyama A."/>
            <person name="Uohara A."/>
            <person name="Ohji S."/>
            <person name="Ichikawa N."/>
        </authorList>
    </citation>
    <scope>NUCLEOTIDE SEQUENCE [LARGE SCALE GENOMIC DNA]</scope>
    <source>
        <strain evidence="3 4">NBRC 16205</strain>
    </source>
</reference>
<feature type="transmembrane region" description="Helical" evidence="1">
    <location>
        <begin position="251"/>
        <end position="269"/>
    </location>
</feature>
<dbReference type="Pfam" id="PF06724">
    <property type="entry name" value="DUF1206"/>
    <property type="match status" value="3"/>
</dbReference>
<feature type="transmembrane region" description="Helical" evidence="1">
    <location>
        <begin position="76"/>
        <end position="96"/>
    </location>
</feature>
<dbReference type="Proteomes" id="UP000321685">
    <property type="component" value="Unassembled WGS sequence"/>
</dbReference>
<evidence type="ECO:0000313" key="4">
    <source>
        <dbReference type="Proteomes" id="UP000321685"/>
    </source>
</evidence>
<comment type="caution">
    <text evidence="3">The sequence shown here is derived from an EMBL/GenBank/DDBJ whole genome shotgun (WGS) entry which is preliminary data.</text>
</comment>
<feature type="transmembrane region" description="Helical" evidence="1">
    <location>
        <begin position="157"/>
        <end position="178"/>
    </location>
</feature>
<feature type="transmembrane region" description="Helical" evidence="1">
    <location>
        <begin position="198"/>
        <end position="220"/>
    </location>
</feature>
<keyword evidence="4" id="KW-1185">Reference proteome</keyword>
<keyword evidence="1" id="KW-0472">Membrane</keyword>
<dbReference type="RefSeq" id="WP_147105790.1">
    <property type="nucleotide sequence ID" value="NZ_BJVJ01000016.1"/>
</dbReference>
<protein>
    <recommendedName>
        <fullName evidence="2">DUF1206 domain-containing protein</fullName>
    </recommendedName>
</protein>
<keyword evidence="1" id="KW-1133">Transmembrane helix</keyword>
<feature type="domain" description="DUF1206" evidence="2">
    <location>
        <begin position="205"/>
        <end position="273"/>
    </location>
</feature>
<organism evidence="3 4">
    <name type="scientific">Pseudonocardia sulfidoxydans NBRC 16205</name>
    <dbReference type="NCBI Taxonomy" id="1223511"/>
    <lineage>
        <taxon>Bacteria</taxon>
        <taxon>Bacillati</taxon>
        <taxon>Actinomycetota</taxon>
        <taxon>Actinomycetes</taxon>
        <taxon>Pseudonocardiales</taxon>
        <taxon>Pseudonocardiaceae</taxon>
        <taxon>Pseudonocardia</taxon>
    </lineage>
</organism>
<dbReference type="InterPro" id="IPR009597">
    <property type="entry name" value="DUF1206"/>
</dbReference>
<dbReference type="OrthoDB" id="4552598at2"/>
<accession>A0A511DF77</accession>
<gene>
    <name evidence="3" type="ORF">PSU4_21410</name>
</gene>
<evidence type="ECO:0000256" key="1">
    <source>
        <dbReference type="SAM" id="Phobius"/>
    </source>
</evidence>
<sequence>MSDPASTTASTTVDSAADTAEDVVESRPVRILGRIGLVAYGAVNLVIASLAAQVAFGDAERADKTGALATVAETGVGRVALWLAVVGLAALVLWTLAEVVFGHRRLPTKRRVLRSAIDLVEAGIFATLAVSAAKIASGGSSQGSVLTTVLRWPGGQWLVGAAGVGVAVLAGFAVWRGLRGGFRRDLDLSRCGPRLGRLGVLAGHIGWVALGCAYLTAGVLTVRAAVRFDPAQPVGLDAGVRTLGAQPYGPALLLVLAAGLAVFGLYCLFDARCRKK</sequence>
<dbReference type="EMBL" id="BJVJ01000016">
    <property type="protein sequence ID" value="GEL23187.1"/>
    <property type="molecule type" value="Genomic_DNA"/>
</dbReference>
<keyword evidence="1" id="KW-0812">Transmembrane</keyword>
<name>A0A511DF77_9PSEU</name>
<feature type="transmembrane region" description="Helical" evidence="1">
    <location>
        <begin position="37"/>
        <end position="56"/>
    </location>
</feature>
<evidence type="ECO:0000259" key="2">
    <source>
        <dbReference type="Pfam" id="PF06724"/>
    </source>
</evidence>
<feature type="domain" description="DUF1206" evidence="2">
    <location>
        <begin position="121"/>
        <end position="179"/>
    </location>
</feature>
<proteinExistence type="predicted"/>
<dbReference type="AlphaFoldDB" id="A0A511DF77"/>
<feature type="domain" description="DUF1206" evidence="2">
    <location>
        <begin position="35"/>
        <end position="101"/>
    </location>
</feature>
<feature type="transmembrane region" description="Helical" evidence="1">
    <location>
        <begin position="116"/>
        <end position="137"/>
    </location>
</feature>
<evidence type="ECO:0000313" key="3">
    <source>
        <dbReference type="EMBL" id="GEL23187.1"/>
    </source>
</evidence>